<keyword evidence="2" id="KW-0472">Membrane</keyword>
<dbReference type="AlphaFoldDB" id="A0A831LS96"/>
<evidence type="ECO:0000256" key="2">
    <source>
        <dbReference type="SAM" id="Phobius"/>
    </source>
</evidence>
<feature type="transmembrane region" description="Helical" evidence="2">
    <location>
        <begin position="202"/>
        <end position="221"/>
    </location>
</feature>
<dbReference type="InterPro" id="IPR025367">
    <property type="entry name" value="DUF4271"/>
</dbReference>
<evidence type="ECO:0000313" key="3">
    <source>
        <dbReference type="EMBL" id="HDR50410.1"/>
    </source>
</evidence>
<gene>
    <name evidence="3" type="ORF">ENN90_02150</name>
</gene>
<organism evidence="3">
    <name type="scientific">Mariniphaga anaerophila</name>
    <dbReference type="NCBI Taxonomy" id="1484053"/>
    <lineage>
        <taxon>Bacteria</taxon>
        <taxon>Pseudomonadati</taxon>
        <taxon>Bacteroidota</taxon>
        <taxon>Bacteroidia</taxon>
        <taxon>Marinilabiliales</taxon>
        <taxon>Prolixibacteraceae</taxon>
        <taxon>Mariniphaga</taxon>
    </lineage>
</organism>
<keyword evidence="2" id="KW-0812">Transmembrane</keyword>
<protein>
    <submittedName>
        <fullName evidence="3">DUF4271 domain-containing protein</fullName>
    </submittedName>
</protein>
<proteinExistence type="predicted"/>
<feature type="compositionally biased region" description="Polar residues" evidence="1">
    <location>
        <begin position="1"/>
        <end position="15"/>
    </location>
</feature>
<keyword evidence="2" id="KW-1133">Transmembrane helix</keyword>
<feature type="transmembrane region" description="Helical" evidence="2">
    <location>
        <begin position="252"/>
        <end position="270"/>
    </location>
</feature>
<feature type="transmembrane region" description="Helical" evidence="2">
    <location>
        <begin position="179"/>
        <end position="196"/>
    </location>
</feature>
<evidence type="ECO:0000256" key="1">
    <source>
        <dbReference type="SAM" id="MobiDB-lite"/>
    </source>
</evidence>
<feature type="transmembrane region" description="Helical" evidence="2">
    <location>
        <begin position="123"/>
        <end position="142"/>
    </location>
</feature>
<comment type="caution">
    <text evidence="3">The sequence shown here is derived from an EMBL/GenBank/DDBJ whole genome shotgun (WGS) entry which is preliminary data.</text>
</comment>
<dbReference type="Proteomes" id="UP000886047">
    <property type="component" value="Unassembled WGS sequence"/>
</dbReference>
<name>A0A831LS96_9BACT</name>
<reference evidence="3" key="1">
    <citation type="journal article" date="2020" name="mSystems">
        <title>Genome- and Community-Level Interaction Insights into Carbon Utilization and Element Cycling Functions of Hydrothermarchaeota in Hydrothermal Sediment.</title>
        <authorList>
            <person name="Zhou Z."/>
            <person name="Liu Y."/>
            <person name="Xu W."/>
            <person name="Pan J."/>
            <person name="Luo Z.H."/>
            <person name="Li M."/>
        </authorList>
    </citation>
    <scope>NUCLEOTIDE SEQUENCE [LARGE SCALE GENOMIC DNA]</scope>
    <source>
        <strain evidence="3">SpSt-1217</strain>
    </source>
</reference>
<dbReference type="EMBL" id="DSDK01000122">
    <property type="protein sequence ID" value="HDR50410.1"/>
    <property type="molecule type" value="Genomic_DNA"/>
</dbReference>
<feature type="transmembrane region" description="Helical" evidence="2">
    <location>
        <begin position="276"/>
        <end position="299"/>
    </location>
</feature>
<dbReference type="Pfam" id="PF14093">
    <property type="entry name" value="DUF4271"/>
    <property type="match status" value="1"/>
</dbReference>
<accession>A0A831LS96</accession>
<feature type="region of interest" description="Disordered" evidence="1">
    <location>
        <begin position="1"/>
        <end position="31"/>
    </location>
</feature>
<feature type="transmembrane region" description="Helical" evidence="2">
    <location>
        <begin position="306"/>
        <end position="327"/>
    </location>
</feature>
<sequence>MRQQVFTYQQDTTKAANPLKNLPGVPATGGLNIDRAAPVPLAPIPERQTAETDSGSTVTRPAPAPPTAAQLRYRWWQREQNLLVEGSRYIEPRTETNVAVATITKNEGFRLPARTVTRENYDWLTILLLFVLVLLASVRTFWGKHLGHLFHSVVNYSTSLRMFQEKNTALLRGTFQLDILFYLVFSIFVFQLFQFFRIDLPWKNFSLFMFSLALVLFYYLAKKALYRLMAFINEKTHETGEYLFNMNNTNRVTGLLLFPVVAVIAFYPFNNIGYPVTLGLIIVLFLYFLLLSRGLIILLRKQFSIFYLFLYFCTLEILPLVLLYKILVV</sequence>